<keyword evidence="2 5" id="KW-0479">Metal-binding</keyword>
<evidence type="ECO:0000256" key="5">
    <source>
        <dbReference type="RuleBase" id="RU000461"/>
    </source>
</evidence>
<dbReference type="InterPro" id="IPR017972">
    <property type="entry name" value="Cyt_P450_CS"/>
</dbReference>
<dbReference type="InterPro" id="IPR036396">
    <property type="entry name" value="Cyt_P450_sf"/>
</dbReference>
<evidence type="ECO:0000256" key="4">
    <source>
        <dbReference type="ARBA" id="ARBA00023033"/>
    </source>
</evidence>
<name>A0ABM1EBY6_PRICU</name>
<sequence>MSLNYLIVQIARWSCDPPSRGISLATGRKWKENRQFTIKALARLGVADRSVESRIVREVDSLLSVMATVDSHLFNPAVICSCIANVMCDIIFGRRYAHDDPEMMKYVAEMQEGFVLMAHLGILNFLPALRHLPMTRKPLARLNVTKAAAHSFFANHVREHMATFDPENIRDFIDTYLEEARKRAQVDANCNLLEDDYVLHLVGDLFGSGFVTTAHTIIWGLLYMSRHGDVQRRVQAEIGEQIGEGRAPNLADMSELPYTVAVVHEVLRFKTVAPLGVPHANTKDLVVRGYHIPKGTFIMPLLHAVHHSEMHWKNPTEFDPTNFLDSDGRLKIPSAFMPFSSGKRICPGGQLAMYETFLFLASILQRFTVTLPEGAPVPDLIGKLGVTLAPPTFDLLITAR</sequence>
<keyword evidence="4 5" id="KW-0503">Monooxygenase</keyword>
<comment type="similarity">
    <text evidence="1 5">Belongs to the cytochrome P450 family.</text>
</comment>
<keyword evidence="3 5" id="KW-0408">Iron</keyword>
<dbReference type="GeneID" id="106810772"/>
<protein>
    <submittedName>
        <fullName evidence="7">Cytochrome P450 2U1-like</fullName>
    </submittedName>
</protein>
<dbReference type="Gene3D" id="1.10.630.10">
    <property type="entry name" value="Cytochrome P450"/>
    <property type="match status" value="1"/>
</dbReference>
<evidence type="ECO:0000313" key="6">
    <source>
        <dbReference type="Proteomes" id="UP000695022"/>
    </source>
</evidence>
<keyword evidence="5" id="KW-0560">Oxidoreductase</keyword>
<dbReference type="PANTHER" id="PTHR24300">
    <property type="entry name" value="CYTOCHROME P450 508A4-RELATED"/>
    <property type="match status" value="1"/>
</dbReference>
<dbReference type="PANTHER" id="PTHR24300:SF397">
    <property type="entry name" value="CYTOCHROME P450 2U1"/>
    <property type="match status" value="1"/>
</dbReference>
<reference evidence="7" key="1">
    <citation type="submission" date="2025-08" db="UniProtKB">
        <authorList>
            <consortium name="RefSeq"/>
        </authorList>
    </citation>
    <scope>IDENTIFICATION</scope>
</reference>
<keyword evidence="5" id="KW-0349">Heme</keyword>
<dbReference type="SUPFAM" id="SSF48264">
    <property type="entry name" value="Cytochrome P450"/>
    <property type="match status" value="1"/>
</dbReference>
<evidence type="ECO:0000256" key="1">
    <source>
        <dbReference type="ARBA" id="ARBA00010617"/>
    </source>
</evidence>
<accession>A0ABM1EBY6</accession>
<dbReference type="InterPro" id="IPR050182">
    <property type="entry name" value="Cytochrome_P450_fam2"/>
</dbReference>
<gene>
    <name evidence="7" type="primary">LOC106810772</name>
</gene>
<keyword evidence="6" id="KW-1185">Reference proteome</keyword>
<evidence type="ECO:0000256" key="3">
    <source>
        <dbReference type="ARBA" id="ARBA00023004"/>
    </source>
</evidence>
<dbReference type="InterPro" id="IPR001128">
    <property type="entry name" value="Cyt_P450"/>
</dbReference>
<evidence type="ECO:0000256" key="2">
    <source>
        <dbReference type="ARBA" id="ARBA00022723"/>
    </source>
</evidence>
<evidence type="ECO:0000313" key="7">
    <source>
        <dbReference type="RefSeq" id="XP_014669707.1"/>
    </source>
</evidence>
<dbReference type="PROSITE" id="PS00086">
    <property type="entry name" value="CYTOCHROME_P450"/>
    <property type="match status" value="1"/>
</dbReference>
<organism evidence="6 7">
    <name type="scientific">Priapulus caudatus</name>
    <name type="common">Priapulid worm</name>
    <dbReference type="NCBI Taxonomy" id="37621"/>
    <lineage>
        <taxon>Eukaryota</taxon>
        <taxon>Metazoa</taxon>
        <taxon>Ecdysozoa</taxon>
        <taxon>Scalidophora</taxon>
        <taxon>Priapulida</taxon>
        <taxon>Priapulimorpha</taxon>
        <taxon>Priapulimorphida</taxon>
        <taxon>Priapulidae</taxon>
        <taxon>Priapulus</taxon>
    </lineage>
</organism>
<dbReference type="RefSeq" id="XP_014669707.1">
    <property type="nucleotide sequence ID" value="XM_014814221.1"/>
</dbReference>
<dbReference type="InterPro" id="IPR002401">
    <property type="entry name" value="Cyt_P450_E_grp-I"/>
</dbReference>
<dbReference type="PRINTS" id="PR00463">
    <property type="entry name" value="EP450I"/>
</dbReference>
<dbReference type="Pfam" id="PF00067">
    <property type="entry name" value="p450"/>
    <property type="match status" value="1"/>
</dbReference>
<proteinExistence type="inferred from homology"/>
<dbReference type="Proteomes" id="UP000695022">
    <property type="component" value="Unplaced"/>
</dbReference>
<dbReference type="PRINTS" id="PR00385">
    <property type="entry name" value="P450"/>
</dbReference>